<dbReference type="EMBL" id="JBHTKA010000001">
    <property type="protein sequence ID" value="MFD0998095.1"/>
    <property type="molecule type" value="Genomic_DNA"/>
</dbReference>
<gene>
    <name evidence="2" type="ORF">ACFQ21_02215</name>
</gene>
<accession>A0ABW3JVV0</accession>
<sequence>MVTGCANLESDLTVEPSEASTETSIESTQGNKPATEKCVSIGQEITDRLKAYNAAFVAEDVDLLYNDFWPLDHHTFVPNWDKDREEMRAQMTWFYERGNLYSYNLKSLDRYVYKDVVYDFGAGNSTGEMNGTLFTSYDYYFIRWTKENDGVWRVDKNVGGPRGNSSEVIPTTNEGPVVCFNKNQSDQPAVNSEITDRFNAYINALTTGNINQAYEFWSQDIHFYGTGLNADREGLYEHYRQFFETGQILSSKPTLFYRFVHGNVAYDIGQSDDTIVTDDVQSTKKTNYVIRWEKGHGGVWRITRIMEVFRR</sequence>
<proteinExistence type="predicted"/>
<keyword evidence="3" id="KW-1185">Reference proteome</keyword>
<evidence type="ECO:0000313" key="2">
    <source>
        <dbReference type="EMBL" id="MFD0998095.1"/>
    </source>
</evidence>
<dbReference type="Proteomes" id="UP001597112">
    <property type="component" value="Unassembled WGS sequence"/>
</dbReference>
<comment type="caution">
    <text evidence="2">The sequence shown here is derived from an EMBL/GenBank/DDBJ whole genome shotgun (WGS) entry which is preliminary data.</text>
</comment>
<evidence type="ECO:0000256" key="1">
    <source>
        <dbReference type="SAM" id="MobiDB-lite"/>
    </source>
</evidence>
<evidence type="ECO:0000313" key="3">
    <source>
        <dbReference type="Proteomes" id="UP001597112"/>
    </source>
</evidence>
<dbReference type="SUPFAM" id="SSF54427">
    <property type="entry name" value="NTF2-like"/>
    <property type="match status" value="2"/>
</dbReference>
<dbReference type="InterPro" id="IPR032710">
    <property type="entry name" value="NTF2-like_dom_sf"/>
</dbReference>
<feature type="region of interest" description="Disordered" evidence="1">
    <location>
        <begin position="10"/>
        <end position="33"/>
    </location>
</feature>
<dbReference type="Gene3D" id="3.10.450.50">
    <property type="match status" value="2"/>
</dbReference>
<feature type="compositionally biased region" description="Low complexity" evidence="1">
    <location>
        <begin position="15"/>
        <end position="28"/>
    </location>
</feature>
<protein>
    <submittedName>
        <fullName evidence="2">YybH family protein</fullName>
    </submittedName>
</protein>
<reference evidence="3" key="1">
    <citation type="journal article" date="2019" name="Int. J. Syst. Evol. Microbiol.">
        <title>The Global Catalogue of Microorganisms (GCM) 10K type strain sequencing project: providing services to taxonomists for standard genome sequencing and annotation.</title>
        <authorList>
            <consortium name="The Broad Institute Genomics Platform"/>
            <consortium name="The Broad Institute Genome Sequencing Center for Infectious Disease"/>
            <person name="Wu L."/>
            <person name="Ma J."/>
        </authorList>
    </citation>
    <scope>NUCLEOTIDE SEQUENCE [LARGE SCALE GENOMIC DNA]</scope>
    <source>
        <strain evidence="3">CCUG 58938</strain>
    </source>
</reference>
<organism evidence="2 3">
    <name type="scientific">Ohtaekwangia kribbensis</name>
    <dbReference type="NCBI Taxonomy" id="688913"/>
    <lineage>
        <taxon>Bacteria</taxon>
        <taxon>Pseudomonadati</taxon>
        <taxon>Bacteroidota</taxon>
        <taxon>Cytophagia</taxon>
        <taxon>Cytophagales</taxon>
        <taxon>Fulvivirgaceae</taxon>
        <taxon>Ohtaekwangia</taxon>
    </lineage>
</organism>
<name>A0ABW3JVV0_9BACT</name>